<organism evidence="1 2">
    <name type="scientific">Comamonas squillarum</name>
    <dbReference type="NCBI Taxonomy" id="2977320"/>
    <lineage>
        <taxon>Bacteria</taxon>
        <taxon>Pseudomonadati</taxon>
        <taxon>Pseudomonadota</taxon>
        <taxon>Betaproteobacteria</taxon>
        <taxon>Burkholderiales</taxon>
        <taxon>Comamonadaceae</taxon>
        <taxon>Comamonas</taxon>
    </lineage>
</organism>
<evidence type="ECO:0000313" key="1">
    <source>
        <dbReference type="EMBL" id="UXC19392.1"/>
    </source>
</evidence>
<dbReference type="RefSeq" id="WP_133248128.1">
    <property type="nucleotide sequence ID" value="NZ_CP104377.1"/>
</dbReference>
<keyword evidence="2" id="KW-1185">Reference proteome</keyword>
<evidence type="ECO:0000313" key="2">
    <source>
        <dbReference type="Proteomes" id="UP001058290"/>
    </source>
</evidence>
<name>A0ABY5ZZE8_9BURK</name>
<protein>
    <submittedName>
        <fullName evidence="1">Uncharacterized protein</fullName>
    </submittedName>
</protein>
<accession>A0ABY5ZZE8</accession>
<sequence>MAAENQARFLLGTGGLGEECCKINAQSAGKYMYPGGHIPGDEEGHHPPMLMAITIWLIAWAIKP</sequence>
<reference evidence="1" key="1">
    <citation type="submission" date="2022-09" db="EMBL/GenBank/DDBJ databases">
        <title>Bacterial diversity in gut of crayfish and pufferfish.</title>
        <authorList>
            <person name="Huang Y."/>
        </authorList>
    </citation>
    <scope>NUCLEOTIDE SEQUENCE</scope>
    <source>
        <strain evidence="1">PR12</strain>
    </source>
</reference>
<dbReference type="Proteomes" id="UP001058290">
    <property type="component" value="Chromosome"/>
</dbReference>
<proteinExistence type="predicted"/>
<gene>
    <name evidence="1" type="ORF">N4T19_04510</name>
</gene>
<dbReference type="EMBL" id="CP104377">
    <property type="protein sequence ID" value="UXC19392.1"/>
    <property type="molecule type" value="Genomic_DNA"/>
</dbReference>